<sequence>MRRTHSTPVDLIRTGFQLQQLAIEAQLVIAWRLMGMAGMIPAAAGENQRMLSEKPEAFAEAAFAAGSALMRGRRADQVLAVWIRPLRKRTGANARRLTRGG</sequence>
<dbReference type="Proteomes" id="UP000187266">
    <property type="component" value="Chromosome"/>
</dbReference>
<evidence type="ECO:0000313" key="1">
    <source>
        <dbReference type="EMBL" id="APX89979.1"/>
    </source>
</evidence>
<protein>
    <submittedName>
        <fullName evidence="1">Uncharacterized protein</fullName>
    </submittedName>
</protein>
<keyword evidence="2" id="KW-1185">Reference proteome</keyword>
<dbReference type="STRING" id="1267768.BV394_09830"/>
<name>A0A1U7DJB6_9RHOB</name>
<evidence type="ECO:0000313" key="2">
    <source>
        <dbReference type="Proteomes" id="UP000187266"/>
    </source>
</evidence>
<accession>A0A2M9DAR9</accession>
<gene>
    <name evidence="1" type="ORF">BV394_09830</name>
</gene>
<dbReference type="EMBL" id="CP019124">
    <property type="protein sequence ID" value="APX89979.1"/>
    <property type="molecule type" value="Genomic_DNA"/>
</dbReference>
<reference evidence="1 2" key="1">
    <citation type="submission" date="2017-01" db="EMBL/GenBank/DDBJ databases">
        <title>Genomic analysis of Xuhuaishuia manganoxidans DY6-4.</title>
        <authorList>
            <person name="Wang X."/>
        </authorList>
    </citation>
    <scope>NUCLEOTIDE SEQUENCE [LARGE SCALE GENOMIC DNA]</scope>
    <source>
        <strain evidence="1 2">DY6-4</strain>
    </source>
</reference>
<organism evidence="1 2">
    <name type="scientific">Brevirhabdus pacifica</name>
    <dbReference type="NCBI Taxonomy" id="1267768"/>
    <lineage>
        <taxon>Bacteria</taxon>
        <taxon>Pseudomonadati</taxon>
        <taxon>Pseudomonadota</taxon>
        <taxon>Alphaproteobacteria</taxon>
        <taxon>Rhodobacterales</taxon>
        <taxon>Paracoccaceae</taxon>
        <taxon>Brevirhabdus</taxon>
    </lineage>
</organism>
<proteinExistence type="predicted"/>
<accession>A0A1U7DJB6</accession>
<dbReference type="AlphaFoldDB" id="A0A1U7DJB6"/>
<dbReference type="RefSeq" id="WP_076980000.1">
    <property type="nucleotide sequence ID" value="NZ_CP019124.1"/>
</dbReference>